<feature type="region of interest" description="Disordered" evidence="1">
    <location>
        <begin position="954"/>
        <end position="1025"/>
    </location>
</feature>
<keyword evidence="4" id="KW-1185">Reference proteome</keyword>
<feature type="compositionally biased region" description="Low complexity" evidence="1">
    <location>
        <begin position="665"/>
        <end position="684"/>
    </location>
</feature>
<feature type="transmembrane region" description="Helical" evidence="2">
    <location>
        <begin position="448"/>
        <end position="467"/>
    </location>
</feature>
<keyword evidence="2" id="KW-1133">Transmembrane helix</keyword>
<feature type="region of interest" description="Disordered" evidence="1">
    <location>
        <begin position="829"/>
        <end position="935"/>
    </location>
</feature>
<feature type="transmembrane region" description="Helical" evidence="2">
    <location>
        <begin position="270"/>
        <end position="294"/>
    </location>
</feature>
<evidence type="ECO:0000256" key="1">
    <source>
        <dbReference type="SAM" id="MobiDB-lite"/>
    </source>
</evidence>
<dbReference type="GeneID" id="92356516"/>
<proteinExistence type="predicted"/>
<organism evidence="3 4">
    <name type="scientific">Leishmania orientalis</name>
    <dbReference type="NCBI Taxonomy" id="2249476"/>
    <lineage>
        <taxon>Eukaryota</taxon>
        <taxon>Discoba</taxon>
        <taxon>Euglenozoa</taxon>
        <taxon>Kinetoplastea</taxon>
        <taxon>Metakinetoplastina</taxon>
        <taxon>Trypanosomatida</taxon>
        <taxon>Trypanosomatidae</taxon>
        <taxon>Leishmaniinae</taxon>
        <taxon>Leishmania</taxon>
    </lineage>
</organism>
<feature type="compositionally biased region" description="Basic and acidic residues" evidence="1">
    <location>
        <begin position="1117"/>
        <end position="1139"/>
    </location>
</feature>
<protein>
    <recommendedName>
        <fullName evidence="5">Transmembrane protein</fullName>
    </recommendedName>
</protein>
<keyword evidence="2" id="KW-0472">Membrane</keyword>
<feature type="compositionally biased region" description="Basic and acidic residues" evidence="1">
    <location>
        <begin position="1048"/>
        <end position="1057"/>
    </location>
</feature>
<gene>
    <name evidence="3" type="ORF">LSCM4_00504</name>
</gene>
<feature type="compositionally biased region" description="Basic and acidic residues" evidence="1">
    <location>
        <begin position="841"/>
        <end position="856"/>
    </location>
</feature>
<reference evidence="4" key="1">
    <citation type="journal article" date="2021" name="Microbiol. Resour. Announc.">
        <title>LGAAP: Leishmaniinae Genome Assembly and Annotation Pipeline.</title>
        <authorList>
            <person name="Almutairi H."/>
            <person name="Urbaniak M.D."/>
            <person name="Bates M.D."/>
            <person name="Jariyapan N."/>
            <person name="Kwakye-Nuako G."/>
            <person name="Thomaz-Soccol V."/>
            <person name="Al-Salem W.S."/>
            <person name="Dillon R.J."/>
            <person name="Bates P.A."/>
            <person name="Gatherer D."/>
        </authorList>
    </citation>
    <scope>NUCLEOTIDE SEQUENCE [LARGE SCALE GENOMIC DNA]</scope>
</reference>
<dbReference type="EMBL" id="JAFHLR010000036">
    <property type="protein sequence ID" value="KAG5465052.1"/>
    <property type="molecule type" value="Genomic_DNA"/>
</dbReference>
<feature type="region of interest" description="Disordered" evidence="1">
    <location>
        <begin position="1236"/>
        <end position="1264"/>
    </location>
</feature>
<feature type="transmembrane region" description="Helical" evidence="2">
    <location>
        <begin position="618"/>
        <end position="640"/>
    </location>
</feature>
<name>A0A836KAI5_9TRYP</name>
<dbReference type="Proteomes" id="UP000674143">
    <property type="component" value="Unassembled WGS sequence"/>
</dbReference>
<comment type="caution">
    <text evidence="3">The sequence shown here is derived from an EMBL/GenBank/DDBJ whole genome shotgun (WGS) entry which is preliminary data.</text>
</comment>
<feature type="region of interest" description="Disordered" evidence="1">
    <location>
        <begin position="1"/>
        <end position="52"/>
    </location>
</feature>
<dbReference type="KEGG" id="loi:92356516"/>
<keyword evidence="2" id="KW-0812">Transmembrane</keyword>
<feature type="transmembrane region" description="Helical" evidence="2">
    <location>
        <begin position="325"/>
        <end position="343"/>
    </location>
</feature>
<feature type="compositionally biased region" description="Low complexity" evidence="1">
    <location>
        <begin position="1239"/>
        <end position="1253"/>
    </location>
</feature>
<feature type="region of interest" description="Disordered" evidence="1">
    <location>
        <begin position="665"/>
        <end position="697"/>
    </location>
</feature>
<feature type="compositionally biased region" description="Basic and acidic residues" evidence="1">
    <location>
        <begin position="32"/>
        <end position="45"/>
    </location>
</feature>
<evidence type="ECO:0008006" key="5">
    <source>
        <dbReference type="Google" id="ProtNLM"/>
    </source>
</evidence>
<feature type="region of interest" description="Disordered" evidence="1">
    <location>
        <begin position="1113"/>
        <end position="1190"/>
    </location>
</feature>
<feature type="region of interest" description="Disordered" evidence="1">
    <location>
        <begin position="1041"/>
        <end position="1086"/>
    </location>
</feature>
<feature type="transmembrane region" description="Helical" evidence="2">
    <location>
        <begin position="111"/>
        <end position="131"/>
    </location>
</feature>
<feature type="region of interest" description="Disordered" evidence="1">
    <location>
        <begin position="1433"/>
        <end position="1471"/>
    </location>
</feature>
<feature type="transmembrane region" description="Helical" evidence="2">
    <location>
        <begin position="424"/>
        <end position="442"/>
    </location>
</feature>
<feature type="compositionally biased region" description="Basic and acidic residues" evidence="1">
    <location>
        <begin position="1074"/>
        <end position="1086"/>
    </location>
</feature>
<evidence type="ECO:0000313" key="3">
    <source>
        <dbReference type="EMBL" id="KAG5465052.1"/>
    </source>
</evidence>
<feature type="compositionally biased region" description="Polar residues" evidence="1">
    <location>
        <begin position="1448"/>
        <end position="1461"/>
    </location>
</feature>
<feature type="compositionally biased region" description="Polar residues" evidence="1">
    <location>
        <begin position="908"/>
        <end position="935"/>
    </location>
</feature>
<evidence type="ECO:0000256" key="2">
    <source>
        <dbReference type="SAM" id="Phobius"/>
    </source>
</evidence>
<feature type="transmembrane region" description="Helical" evidence="2">
    <location>
        <begin position="363"/>
        <end position="382"/>
    </location>
</feature>
<feature type="region of interest" description="Disordered" evidence="1">
    <location>
        <begin position="1288"/>
        <end position="1349"/>
    </location>
</feature>
<evidence type="ECO:0000313" key="4">
    <source>
        <dbReference type="Proteomes" id="UP000674143"/>
    </source>
</evidence>
<dbReference type="RefSeq" id="XP_067058683.1">
    <property type="nucleotide sequence ID" value="XM_067202582.1"/>
</dbReference>
<reference evidence="4" key="2">
    <citation type="journal article" date="2021" name="Sci. Data">
        <title>Chromosome-scale genome sequencing, assembly and annotation of six genomes from subfamily Leishmaniinae.</title>
        <authorList>
            <person name="Almutairi H."/>
            <person name="Urbaniak M.D."/>
            <person name="Bates M.D."/>
            <person name="Jariyapan N."/>
            <person name="Kwakye-Nuako G."/>
            <person name="Thomaz Soccol V."/>
            <person name="Al-Salem W.S."/>
            <person name="Dillon R.J."/>
            <person name="Bates P.A."/>
            <person name="Gatherer D."/>
        </authorList>
    </citation>
    <scope>NUCLEOTIDE SEQUENCE [LARGE SCALE GENOMIC DNA]</scope>
</reference>
<accession>A0A836KAI5</accession>
<feature type="compositionally biased region" description="Low complexity" evidence="1">
    <location>
        <begin position="1140"/>
        <end position="1151"/>
    </location>
</feature>
<feature type="compositionally biased region" description="Polar residues" evidence="1">
    <location>
        <begin position="955"/>
        <end position="964"/>
    </location>
</feature>
<feature type="compositionally biased region" description="Basic and acidic residues" evidence="1">
    <location>
        <begin position="1288"/>
        <end position="1321"/>
    </location>
</feature>
<feature type="transmembrane region" description="Helical" evidence="2">
    <location>
        <begin position="505"/>
        <end position="523"/>
    </location>
</feature>
<feature type="transmembrane region" description="Helical" evidence="2">
    <location>
        <begin position="479"/>
        <end position="499"/>
    </location>
</feature>
<feature type="compositionally biased region" description="Basic and acidic residues" evidence="1">
    <location>
        <begin position="968"/>
        <end position="989"/>
    </location>
</feature>
<feature type="transmembrane region" description="Helical" evidence="2">
    <location>
        <begin position="530"/>
        <end position="548"/>
    </location>
</feature>
<feature type="region of interest" description="Disordered" evidence="1">
    <location>
        <begin position="1371"/>
        <end position="1402"/>
    </location>
</feature>
<sequence length="1789" mass="189616">MGRTNRQSIGHGVSDVASNPSATVVMAAEASDGEKQKPSRSDRSGSDYASHCSGPANGVASRAILLERFWRRVDDAVMDICYTIEDRFTIPQNVAVAPGLVDEEFIQRQGVFMLLGHFMSIIILMAFAAYARRLSSLMNGASPVMGEILFCVSHLSQVTQEQLGWGLFCSGFLSPSTFDWTTTENGPSSGVPMSNGAGGQTVRRSMLGPNGSGGFGANGGLTGGPQGSTGMDSGGARGVLAYPCTGGRLVRYLLGRKANNLFRQESLRSYLYCSFYSPSAFLVEQTVWFVFVMATLDSISMQRLAVAAFFANVVGWLPVYSFKSLAGLGSALVVVFMYWIPSYAMDDALLSVTFLQRSLQRMLSAYCASLCITLLFAETLLLDDVRRVLVQGVFTLPQRLLRVGGHHPALTRLVHGCMWLRCEYFYFVDFYFFLGLMCWLSLVLMETAAGISVLGIVMLLMAVPWLVGDGWMVTPLRALKDTAIFVGFYAITALFLARVVPWRGLAFLSNAVQSVAVLLLMAARCEYKQPGGSAYLLLWVAMMCVYLYEKAGMASGRTGSTVWGVYDSNSPANFANAAREVWYGKPNTEEEGLSLLRVACGTFWQLISKGLSEQGAQLLHFNVVVFGSMLLFSTTIRAVVVEGVRLSRIRPSVLTSAAAASTSAVGSTTSAGSQVPAATTTSTSRSDDSRGGAQISPERHCCLRGVTSICHGSPPTVTLFTKSRVSPHGGGDKSSPSPAALPLKCSQHVPLPAAVAAMNDDVSGDGGDGAAAPGEASWAEAITEGLADVEKTVEEAQEVSVHLGSATEVDVQMALPTPPATTGEWFAEDERAPATSPSPESNDHRSKRERKEKEKPSQSSTASLARKPTSAGKPGDTAKGEKTHPQPTSGADGRKAEETAPVALKSVSDITQDASQTASCGESVTRNPTWLTSPMSLSDMISTPLSSLRHEHAASFTSRSSTNAEILCDSRCERPEREREKEPLRERQHAQTPASTAFGVSSTPFPMTKAEHKDEPQQRASKPSTEQLLVTEALTSAVSAPALPLPRSRTEELKKVADPSAGPRVSSRLTAAVESKEVARGKRAVADARVSAVIQTSVSASAVPTAAASAAVGAEAGAKKVKGEAASDNAGGKKADGKAKAAAGKNNTNPKAAPPPDDADAKAVAPSAGGPVSFPLPKPRHEQAASAALPATAATKALPTAAKHTAVETAGVEKRGGNKATLLTISESGAAANARTAVAIPAPSQPSSAEPASKTPPSKSITVPLPRWAQPADADNVVDAAQKAAAWSERRLEETLKRAWSDVRSSKTESQEAPTTRKDEPILATATELKQQHSRKTSTAAHADDAEEPDVNYDLDRVFDFLRLKMNYPAGMDEDDDRSSSAASDADHRHNPTSFLHSESPELSRATMLSSLTNEGMVERHISAADSFGAPSNVFRTLPQPHDHSGSAHESFTPAQRSRSGSLADFTQRASQPIQSLTEWATKGVGVSVEDSTDSFVSANFSSQNASSSHAPQGTISPGFPVFSTHPNAAAAAASSLSSQPQSTHVGMASYRSVPLPSEAAENSPESAAATQHMGLNAAGTSLYYQLSSFAAPPSPVIESRQSSSSHIPFSVSTVNPRASPVPSVSSLGRDISDAGAVHSSVLSRLRAASNTQLAMSEPMAMQKPQNSPSAAGTMQQMQFAAHGVQQTMMVMMRTSDGQLALYPMMYSQPMYMVDPNGIMQQAQSVQLISQTPSQQQQQHQIVNSAASPRGQAGAIAYQITPDGSYVMTTVPQMSQQMMSQYHQSQELP</sequence>
<feature type="compositionally biased region" description="Polar residues" evidence="1">
    <location>
        <begin position="990"/>
        <end position="1005"/>
    </location>
</feature>